<reference evidence="7 8" key="1">
    <citation type="submission" date="2016-10" db="EMBL/GenBank/DDBJ databases">
        <authorList>
            <person name="de Groot N.N."/>
        </authorList>
    </citation>
    <scope>NUCLEOTIDE SEQUENCE [LARGE SCALE GENOMIC DNA]</scope>
    <source>
        <strain>GEY</strain>
        <strain evidence="8">DSM 9560</strain>
    </source>
</reference>
<evidence type="ECO:0000256" key="1">
    <source>
        <dbReference type="ARBA" id="ARBA00004442"/>
    </source>
</evidence>
<protein>
    <submittedName>
        <fullName evidence="7">Outer membrane protein OmpA</fullName>
    </submittedName>
</protein>
<dbReference type="Pfam" id="PF13488">
    <property type="entry name" value="Gly-zipper_Omp"/>
    <property type="match status" value="1"/>
</dbReference>
<dbReference type="InterPro" id="IPR006665">
    <property type="entry name" value="OmpA-like"/>
</dbReference>
<dbReference type="OrthoDB" id="9782229at2"/>
<keyword evidence="8" id="KW-1185">Reference proteome</keyword>
<dbReference type="InterPro" id="IPR039567">
    <property type="entry name" value="Gly-zipper"/>
</dbReference>
<dbReference type="Proteomes" id="UP000199513">
    <property type="component" value="Unassembled WGS sequence"/>
</dbReference>
<evidence type="ECO:0000313" key="8">
    <source>
        <dbReference type="Proteomes" id="UP000199513"/>
    </source>
</evidence>
<dbReference type="Gene3D" id="3.30.1330.60">
    <property type="entry name" value="OmpA-like domain"/>
    <property type="match status" value="1"/>
</dbReference>
<evidence type="ECO:0000256" key="3">
    <source>
        <dbReference type="ARBA" id="ARBA00023237"/>
    </source>
</evidence>
<proteinExistence type="predicted"/>
<evidence type="ECO:0000313" key="7">
    <source>
        <dbReference type="EMBL" id="SFE70556.1"/>
    </source>
</evidence>
<feature type="domain" description="OmpA-like" evidence="6">
    <location>
        <begin position="104"/>
        <end position="222"/>
    </location>
</feature>
<dbReference type="PANTHER" id="PTHR30329">
    <property type="entry name" value="STATOR ELEMENT OF FLAGELLAR MOTOR COMPLEX"/>
    <property type="match status" value="1"/>
</dbReference>
<keyword evidence="3" id="KW-0998">Cell outer membrane</keyword>
<dbReference type="RefSeq" id="WP_091540614.1">
    <property type="nucleotide sequence ID" value="NZ_FONY01000005.1"/>
</dbReference>
<accession>A0A1I2CQI7</accession>
<organism evidence="7 8">
    <name type="scientific">Thermoflexibacter ruber</name>
    <dbReference type="NCBI Taxonomy" id="1003"/>
    <lineage>
        <taxon>Bacteria</taxon>
        <taxon>Pseudomonadati</taxon>
        <taxon>Bacteroidota</taxon>
        <taxon>Cytophagia</taxon>
        <taxon>Cytophagales</taxon>
        <taxon>Thermoflexibacteraceae</taxon>
        <taxon>Thermoflexibacter</taxon>
    </lineage>
</organism>
<gene>
    <name evidence="7" type="ORF">SAMN04488541_1005112</name>
</gene>
<name>A0A1I2CQI7_9BACT</name>
<feature type="region of interest" description="Disordered" evidence="5">
    <location>
        <begin position="83"/>
        <end position="102"/>
    </location>
</feature>
<dbReference type="InterPro" id="IPR050330">
    <property type="entry name" value="Bact_OuterMem_StrucFunc"/>
</dbReference>
<evidence type="ECO:0000256" key="4">
    <source>
        <dbReference type="PROSITE-ProRule" id="PRU00473"/>
    </source>
</evidence>
<keyword evidence="2 4" id="KW-0472">Membrane</keyword>
<evidence type="ECO:0000256" key="5">
    <source>
        <dbReference type="SAM" id="MobiDB-lite"/>
    </source>
</evidence>
<dbReference type="STRING" id="1003.SAMN04488541_1005112"/>
<dbReference type="CDD" id="cd07185">
    <property type="entry name" value="OmpA_C-like"/>
    <property type="match status" value="1"/>
</dbReference>
<dbReference type="AlphaFoldDB" id="A0A1I2CQI7"/>
<dbReference type="SUPFAM" id="SSF103088">
    <property type="entry name" value="OmpA-like"/>
    <property type="match status" value="1"/>
</dbReference>
<dbReference type="GO" id="GO:0009279">
    <property type="term" value="C:cell outer membrane"/>
    <property type="evidence" value="ECO:0007669"/>
    <property type="project" value="UniProtKB-SubCell"/>
</dbReference>
<dbReference type="PANTHER" id="PTHR30329:SF21">
    <property type="entry name" value="LIPOPROTEIN YIAD-RELATED"/>
    <property type="match status" value="1"/>
</dbReference>
<dbReference type="InterPro" id="IPR006664">
    <property type="entry name" value="OMP_bac"/>
</dbReference>
<dbReference type="PRINTS" id="PR01021">
    <property type="entry name" value="OMPADOMAIN"/>
</dbReference>
<sequence length="234" mass="25152">MRRKISIFLAFVLFLNVSFLPSCKMSNTGKGAVIGAGAGAVIGGAIGSRSGNTATGAILGAAIGGVGGAAIGRYMDKQKRKLEEDLKRNNPSGNPENEVKVEREGEGIKVTLGSGILFDVGKADLKPQVRENLRKMSETLKEYKDTEVLITGHTDSDGSDEFNQKLSERRANSVSAYLSSLGIAPSRLKTMGLGETQPVVENTTPQNKQRNRRVEIAIYANEELKKKAREGKLD</sequence>
<dbReference type="Pfam" id="PF00691">
    <property type="entry name" value="OmpA"/>
    <property type="match status" value="1"/>
</dbReference>
<dbReference type="PROSITE" id="PS01068">
    <property type="entry name" value="OMPA_1"/>
    <property type="match status" value="1"/>
</dbReference>
<evidence type="ECO:0000256" key="2">
    <source>
        <dbReference type="ARBA" id="ARBA00023136"/>
    </source>
</evidence>
<dbReference type="PROSITE" id="PS51123">
    <property type="entry name" value="OMPA_2"/>
    <property type="match status" value="1"/>
</dbReference>
<evidence type="ECO:0000259" key="6">
    <source>
        <dbReference type="PROSITE" id="PS51123"/>
    </source>
</evidence>
<comment type="subcellular location">
    <subcellularLocation>
        <location evidence="1">Cell outer membrane</location>
    </subcellularLocation>
</comment>
<dbReference type="EMBL" id="FONY01000005">
    <property type="protein sequence ID" value="SFE70556.1"/>
    <property type="molecule type" value="Genomic_DNA"/>
</dbReference>
<dbReference type="InterPro" id="IPR006690">
    <property type="entry name" value="OMPA-like_CS"/>
</dbReference>
<dbReference type="InterPro" id="IPR036737">
    <property type="entry name" value="OmpA-like_sf"/>
</dbReference>